<dbReference type="InterPro" id="IPR052514">
    <property type="entry name" value="SAM-dependent_MTase"/>
</dbReference>
<keyword evidence="3" id="KW-1185">Reference proteome</keyword>
<reference evidence="2 3" key="1">
    <citation type="submission" date="2013-03" db="EMBL/GenBank/DDBJ databases">
        <title>Salinisphaera dokdonensis CL-ES53 Genome Sequencing.</title>
        <authorList>
            <person name="Li C."/>
            <person name="Lai Q."/>
            <person name="Shao Z."/>
        </authorList>
    </citation>
    <scope>NUCLEOTIDE SEQUENCE [LARGE SCALE GENOMIC DNA]</scope>
    <source>
        <strain evidence="2 3">CL-ES53</strain>
    </source>
</reference>
<dbReference type="Proteomes" id="UP001460888">
    <property type="component" value="Unassembled WGS sequence"/>
</dbReference>
<comment type="caution">
    <text evidence="2">The sequence shown here is derived from an EMBL/GenBank/DDBJ whole genome shotgun (WGS) entry which is preliminary data.</text>
</comment>
<sequence>MSNETVMLLLMRLLRQLPLTLRRGAFRALNILVDVDARLARHEREQYRYRDLNITVDLRDQLGRGMIADGFTETPFLRLAERFCTARGGCFLDIGANLGNYSLALAPHFQKTLAFEANPATYELLSQNARANPQLRITPVAIGLSSEAGTLEFYPNDAGNSGASGFEKPRAGSTPVRLEVAPGDAFAGQFEARVGAIKIDVEGHELEVIRGLKTTIARDRPIIFMEWLTTTMQEKGGFEALNALLPGYDLLVPCARTRRHPEGKTNAPRHRLNDLIALAPPYRDKYNLLFCVPRADHPE</sequence>
<dbReference type="SUPFAM" id="SSF53335">
    <property type="entry name" value="S-adenosyl-L-methionine-dependent methyltransferases"/>
    <property type="match status" value="1"/>
</dbReference>
<dbReference type="EMBL" id="APND01000003">
    <property type="protein sequence ID" value="MES1929770.1"/>
    <property type="molecule type" value="Genomic_DNA"/>
</dbReference>
<name>A0ABV2B1K0_9GAMM</name>
<dbReference type="GO" id="GO:0032259">
    <property type="term" value="P:methylation"/>
    <property type="evidence" value="ECO:0007669"/>
    <property type="project" value="UniProtKB-KW"/>
</dbReference>
<dbReference type="InterPro" id="IPR029063">
    <property type="entry name" value="SAM-dependent_MTases_sf"/>
</dbReference>
<evidence type="ECO:0000313" key="2">
    <source>
        <dbReference type="EMBL" id="MES1929770.1"/>
    </source>
</evidence>
<feature type="domain" description="Methyltransferase FkbM" evidence="1">
    <location>
        <begin position="93"/>
        <end position="243"/>
    </location>
</feature>
<gene>
    <name evidence="2" type="ORF">SADO_10949</name>
</gene>
<dbReference type="PANTHER" id="PTHR34203">
    <property type="entry name" value="METHYLTRANSFERASE, FKBM FAMILY PROTEIN"/>
    <property type="match status" value="1"/>
</dbReference>
<evidence type="ECO:0000259" key="1">
    <source>
        <dbReference type="Pfam" id="PF05050"/>
    </source>
</evidence>
<dbReference type="PANTHER" id="PTHR34203:SF15">
    <property type="entry name" value="SLL1173 PROTEIN"/>
    <property type="match status" value="1"/>
</dbReference>
<dbReference type="GO" id="GO:0008168">
    <property type="term" value="F:methyltransferase activity"/>
    <property type="evidence" value="ECO:0007669"/>
    <property type="project" value="UniProtKB-KW"/>
</dbReference>
<dbReference type="Pfam" id="PF05050">
    <property type="entry name" value="Methyltransf_21"/>
    <property type="match status" value="1"/>
</dbReference>
<keyword evidence="2" id="KW-0808">Transferase</keyword>
<protein>
    <submittedName>
        <fullName evidence="2">SAM-dependent methyltransferase</fullName>
    </submittedName>
</protein>
<dbReference type="InterPro" id="IPR006342">
    <property type="entry name" value="FkbM_mtfrase"/>
</dbReference>
<dbReference type="Gene3D" id="3.40.50.150">
    <property type="entry name" value="Vaccinia Virus protein VP39"/>
    <property type="match status" value="1"/>
</dbReference>
<organism evidence="2 3">
    <name type="scientific">Salinisphaera dokdonensis CL-ES53</name>
    <dbReference type="NCBI Taxonomy" id="1304272"/>
    <lineage>
        <taxon>Bacteria</taxon>
        <taxon>Pseudomonadati</taxon>
        <taxon>Pseudomonadota</taxon>
        <taxon>Gammaproteobacteria</taxon>
        <taxon>Salinisphaerales</taxon>
        <taxon>Salinisphaeraceae</taxon>
        <taxon>Salinisphaera</taxon>
    </lineage>
</organism>
<keyword evidence="2" id="KW-0489">Methyltransferase</keyword>
<evidence type="ECO:0000313" key="3">
    <source>
        <dbReference type="Proteomes" id="UP001460888"/>
    </source>
</evidence>
<accession>A0ABV2B1K0</accession>
<proteinExistence type="predicted"/>
<dbReference type="NCBIfam" id="TIGR01444">
    <property type="entry name" value="fkbM_fam"/>
    <property type="match status" value="1"/>
</dbReference>